<accession>A0AC60QEE5</accession>
<dbReference type="EMBL" id="JABSTQ010009143">
    <property type="protein sequence ID" value="KAG0432519.1"/>
    <property type="molecule type" value="Genomic_DNA"/>
</dbReference>
<name>A0AC60QEE5_IXOPE</name>
<proteinExistence type="predicted"/>
<gene>
    <name evidence="1" type="ORF">HPB47_020770</name>
</gene>
<comment type="caution">
    <text evidence="1">The sequence shown here is derived from an EMBL/GenBank/DDBJ whole genome shotgun (WGS) entry which is preliminary data.</text>
</comment>
<keyword evidence="2" id="KW-1185">Reference proteome</keyword>
<dbReference type="Proteomes" id="UP000805193">
    <property type="component" value="Unassembled WGS sequence"/>
</dbReference>
<sequence>SVNTRCKLSCHGITFYAGSNEICIAKHKSIGFVHTILTGICENGECGKTNESEIYRRELENPWYDIYNPQDKVPWPFECQFISVQDKRDKVFVSTTCSVTCKDGVVKTRKEGTPCILSSIETEDYYANITVGKCHNGRCVSDGMDYKIQVEKELVESRYEE</sequence>
<protein>
    <submittedName>
        <fullName evidence="1">Uncharacterized protein</fullName>
    </submittedName>
</protein>
<organism evidence="1 2">
    <name type="scientific">Ixodes persulcatus</name>
    <name type="common">Taiga tick</name>
    <dbReference type="NCBI Taxonomy" id="34615"/>
    <lineage>
        <taxon>Eukaryota</taxon>
        <taxon>Metazoa</taxon>
        <taxon>Ecdysozoa</taxon>
        <taxon>Arthropoda</taxon>
        <taxon>Chelicerata</taxon>
        <taxon>Arachnida</taxon>
        <taxon>Acari</taxon>
        <taxon>Parasitiformes</taxon>
        <taxon>Ixodida</taxon>
        <taxon>Ixodoidea</taxon>
        <taxon>Ixodidae</taxon>
        <taxon>Ixodinae</taxon>
        <taxon>Ixodes</taxon>
    </lineage>
</organism>
<evidence type="ECO:0000313" key="2">
    <source>
        <dbReference type="Proteomes" id="UP000805193"/>
    </source>
</evidence>
<feature type="non-terminal residue" evidence="1">
    <location>
        <position position="161"/>
    </location>
</feature>
<feature type="non-terminal residue" evidence="1">
    <location>
        <position position="1"/>
    </location>
</feature>
<evidence type="ECO:0000313" key="1">
    <source>
        <dbReference type="EMBL" id="KAG0432519.1"/>
    </source>
</evidence>
<reference evidence="1 2" key="1">
    <citation type="journal article" date="2020" name="Cell">
        <title>Large-Scale Comparative Analyses of Tick Genomes Elucidate Their Genetic Diversity and Vector Capacities.</title>
        <authorList>
            <consortium name="Tick Genome and Microbiome Consortium (TIGMIC)"/>
            <person name="Jia N."/>
            <person name="Wang J."/>
            <person name="Shi W."/>
            <person name="Du L."/>
            <person name="Sun Y."/>
            <person name="Zhan W."/>
            <person name="Jiang J.F."/>
            <person name="Wang Q."/>
            <person name="Zhang B."/>
            <person name="Ji P."/>
            <person name="Bell-Sakyi L."/>
            <person name="Cui X.M."/>
            <person name="Yuan T.T."/>
            <person name="Jiang B.G."/>
            <person name="Yang W.F."/>
            <person name="Lam T.T."/>
            <person name="Chang Q.C."/>
            <person name="Ding S.J."/>
            <person name="Wang X.J."/>
            <person name="Zhu J.G."/>
            <person name="Ruan X.D."/>
            <person name="Zhao L."/>
            <person name="Wei J.T."/>
            <person name="Ye R.Z."/>
            <person name="Que T.C."/>
            <person name="Du C.H."/>
            <person name="Zhou Y.H."/>
            <person name="Cheng J.X."/>
            <person name="Dai P.F."/>
            <person name="Guo W.B."/>
            <person name="Han X.H."/>
            <person name="Huang E.J."/>
            <person name="Li L.F."/>
            <person name="Wei W."/>
            <person name="Gao Y.C."/>
            <person name="Liu J.Z."/>
            <person name="Shao H.Z."/>
            <person name="Wang X."/>
            <person name="Wang C.C."/>
            <person name="Yang T.C."/>
            <person name="Huo Q.B."/>
            <person name="Li W."/>
            <person name="Chen H.Y."/>
            <person name="Chen S.E."/>
            <person name="Zhou L.G."/>
            <person name="Ni X.B."/>
            <person name="Tian J.H."/>
            <person name="Sheng Y."/>
            <person name="Liu T."/>
            <person name="Pan Y.S."/>
            <person name="Xia L.Y."/>
            <person name="Li J."/>
            <person name="Zhao F."/>
            <person name="Cao W.C."/>
        </authorList>
    </citation>
    <scope>NUCLEOTIDE SEQUENCE [LARGE SCALE GENOMIC DNA]</scope>
    <source>
        <strain evidence="1">Iper-2018</strain>
    </source>
</reference>